<keyword evidence="1" id="KW-0732">Signal</keyword>
<sequence>MMKLALATLFLFAGLSGAAVAQSLTYGVTLGNVQAVRDINRNVSTITGSLANQSGRAISSALLTFVLYDAQGNEVGRVDDDVVGTMAPGQIRLIKAVTPLQFTKVTVLNIRAQ</sequence>
<dbReference type="Proteomes" id="UP001234798">
    <property type="component" value="Chromosome"/>
</dbReference>
<dbReference type="RefSeq" id="WP_306942433.1">
    <property type="nucleotide sequence ID" value="NZ_CP132976.1"/>
</dbReference>
<evidence type="ECO:0000256" key="1">
    <source>
        <dbReference type="SAM" id="SignalP"/>
    </source>
</evidence>
<reference evidence="2 3" key="1">
    <citation type="submission" date="2023-08" db="EMBL/GenBank/DDBJ databases">
        <title>Achromobacter seleniivolatilans sp. nov., isolated from seleniferous soil.</title>
        <authorList>
            <person name="Zhang S."/>
            <person name="Li K."/>
            <person name="Peng J."/>
            <person name="Zhao Q."/>
            <person name="Wang H."/>
            <person name="Guo Y."/>
        </authorList>
    </citation>
    <scope>NUCLEOTIDE SEQUENCE [LARGE SCALE GENOMIC DNA]</scope>
    <source>
        <strain evidence="2 3">R39</strain>
    </source>
</reference>
<protein>
    <submittedName>
        <fullName evidence="2">FxLYD domain-containing protein</fullName>
    </submittedName>
</protein>
<dbReference type="EMBL" id="CP132976">
    <property type="protein sequence ID" value="WMD19834.1"/>
    <property type="molecule type" value="Genomic_DNA"/>
</dbReference>
<proteinExistence type="predicted"/>
<accession>A0ABY9LZX4</accession>
<gene>
    <name evidence="2" type="ORF">RAS12_24980</name>
</gene>
<name>A0ABY9LZX4_9BURK</name>
<evidence type="ECO:0000313" key="2">
    <source>
        <dbReference type="EMBL" id="WMD19834.1"/>
    </source>
</evidence>
<dbReference type="InterPro" id="IPR047676">
    <property type="entry name" value="FxLYD_dom"/>
</dbReference>
<organism evidence="2 3">
    <name type="scientific">Achromobacter seleniivolatilans</name>
    <dbReference type="NCBI Taxonomy" id="3047478"/>
    <lineage>
        <taxon>Bacteria</taxon>
        <taxon>Pseudomonadati</taxon>
        <taxon>Pseudomonadota</taxon>
        <taxon>Betaproteobacteria</taxon>
        <taxon>Burkholderiales</taxon>
        <taxon>Alcaligenaceae</taxon>
        <taxon>Achromobacter</taxon>
    </lineage>
</organism>
<dbReference type="NCBIfam" id="NF038353">
    <property type="entry name" value="FxLYD_dom"/>
    <property type="match status" value="1"/>
</dbReference>
<evidence type="ECO:0000313" key="3">
    <source>
        <dbReference type="Proteomes" id="UP001234798"/>
    </source>
</evidence>
<feature type="signal peptide" evidence="1">
    <location>
        <begin position="1"/>
        <end position="21"/>
    </location>
</feature>
<keyword evidence="3" id="KW-1185">Reference proteome</keyword>
<feature type="chain" id="PRO_5045505632" evidence="1">
    <location>
        <begin position="22"/>
        <end position="113"/>
    </location>
</feature>